<evidence type="ECO:0000313" key="3">
    <source>
        <dbReference type="Proteomes" id="UP001283361"/>
    </source>
</evidence>
<organism evidence="2 3">
    <name type="scientific">Elysia crispata</name>
    <name type="common">lettuce slug</name>
    <dbReference type="NCBI Taxonomy" id="231223"/>
    <lineage>
        <taxon>Eukaryota</taxon>
        <taxon>Metazoa</taxon>
        <taxon>Spiralia</taxon>
        <taxon>Lophotrochozoa</taxon>
        <taxon>Mollusca</taxon>
        <taxon>Gastropoda</taxon>
        <taxon>Heterobranchia</taxon>
        <taxon>Euthyneura</taxon>
        <taxon>Panpulmonata</taxon>
        <taxon>Sacoglossa</taxon>
        <taxon>Placobranchoidea</taxon>
        <taxon>Plakobranchidae</taxon>
        <taxon>Elysia</taxon>
    </lineage>
</organism>
<keyword evidence="1" id="KW-0812">Transmembrane</keyword>
<feature type="transmembrane region" description="Helical" evidence="1">
    <location>
        <begin position="20"/>
        <end position="38"/>
    </location>
</feature>
<keyword evidence="1" id="KW-0472">Membrane</keyword>
<keyword evidence="3" id="KW-1185">Reference proteome</keyword>
<sequence length="199" mass="22514">MALPSSATARARYKRPLPLASSVGLMVLKLIYILRLYLHLDSYLGKEQIITLVRSMTAQLKTLYPGIDGDYMSRSTQTKGIDFSCWVFTAASPPGHLVMKWMRYDLSHRLRAYTPRMWCKMRHPSLWAFPPFQELIVSVLMSKCPEKTKQSEPDGYKAKPVGAALCQQPQGRDAGLRMINHTTILARTGSIYSEETSTI</sequence>
<dbReference type="AlphaFoldDB" id="A0AAE1AMM0"/>
<name>A0AAE1AMM0_9GAST</name>
<dbReference type="Proteomes" id="UP001283361">
    <property type="component" value="Unassembled WGS sequence"/>
</dbReference>
<comment type="caution">
    <text evidence="2">The sequence shown here is derived from an EMBL/GenBank/DDBJ whole genome shotgun (WGS) entry which is preliminary data.</text>
</comment>
<gene>
    <name evidence="2" type="ORF">RRG08_038426</name>
</gene>
<keyword evidence="1" id="KW-1133">Transmembrane helix</keyword>
<evidence type="ECO:0000256" key="1">
    <source>
        <dbReference type="SAM" id="Phobius"/>
    </source>
</evidence>
<reference evidence="2" key="1">
    <citation type="journal article" date="2023" name="G3 (Bethesda)">
        <title>A reference genome for the long-term kleptoplast-retaining sea slug Elysia crispata morphotype clarki.</title>
        <authorList>
            <person name="Eastman K.E."/>
            <person name="Pendleton A.L."/>
            <person name="Shaikh M.A."/>
            <person name="Suttiyut T."/>
            <person name="Ogas R."/>
            <person name="Tomko P."/>
            <person name="Gavelis G."/>
            <person name="Widhalm J.R."/>
            <person name="Wisecaver J.H."/>
        </authorList>
    </citation>
    <scope>NUCLEOTIDE SEQUENCE</scope>
    <source>
        <strain evidence="2">ECLA1</strain>
    </source>
</reference>
<dbReference type="EMBL" id="JAWDGP010001543">
    <property type="protein sequence ID" value="KAK3790360.1"/>
    <property type="molecule type" value="Genomic_DNA"/>
</dbReference>
<protein>
    <submittedName>
        <fullName evidence="2">Uncharacterized protein</fullName>
    </submittedName>
</protein>
<proteinExistence type="predicted"/>
<evidence type="ECO:0000313" key="2">
    <source>
        <dbReference type="EMBL" id="KAK3790360.1"/>
    </source>
</evidence>
<accession>A0AAE1AMM0</accession>